<dbReference type="InterPro" id="IPR020568">
    <property type="entry name" value="Ribosomal_Su5_D2-typ_SF"/>
</dbReference>
<dbReference type="SUPFAM" id="SSF54211">
    <property type="entry name" value="Ribosomal protein S5 domain 2-like"/>
    <property type="match status" value="1"/>
</dbReference>
<organism evidence="1 2">
    <name type="scientific">Flavobacterium agrisoli</name>
    <dbReference type="NCBI Taxonomy" id="2793066"/>
    <lineage>
        <taxon>Bacteria</taxon>
        <taxon>Pseudomonadati</taxon>
        <taxon>Bacteroidota</taxon>
        <taxon>Flavobacteriia</taxon>
        <taxon>Flavobacteriales</taxon>
        <taxon>Flavobacteriaceae</taxon>
        <taxon>Flavobacterium</taxon>
    </lineage>
</organism>
<dbReference type="RefSeq" id="WP_200106815.1">
    <property type="nucleotide sequence ID" value="NZ_JAEHFV010000005.1"/>
</dbReference>
<accession>A0A934UKL5</accession>
<proteinExistence type="predicted"/>
<dbReference type="Proteomes" id="UP000609172">
    <property type="component" value="Unassembled WGS sequence"/>
</dbReference>
<keyword evidence="1" id="KW-0418">Kinase</keyword>
<gene>
    <name evidence="1" type="ORF">I5M07_12660</name>
</gene>
<dbReference type="Gene3D" id="3.30.230.10">
    <property type="match status" value="1"/>
</dbReference>
<dbReference type="InterPro" id="IPR036554">
    <property type="entry name" value="GHMP_kinase_C_sf"/>
</dbReference>
<dbReference type="InterPro" id="IPR047765">
    <property type="entry name" value="GHMP_GYDIA-like"/>
</dbReference>
<dbReference type="Gene3D" id="3.30.70.890">
    <property type="entry name" value="GHMP kinase, C-terminal domain"/>
    <property type="match status" value="1"/>
</dbReference>
<dbReference type="AlphaFoldDB" id="A0A934UKL5"/>
<protein>
    <submittedName>
        <fullName evidence="1">GHMP kinase</fullName>
    </submittedName>
</protein>
<keyword evidence="1" id="KW-0808">Transferase</keyword>
<reference evidence="1" key="1">
    <citation type="submission" date="2020-12" db="EMBL/GenBank/DDBJ databases">
        <title>Bacterial novel species Flavobacterium sp. SE-1-e isolated from soil.</title>
        <authorList>
            <person name="Jung H.-Y."/>
        </authorList>
    </citation>
    <scope>NUCLEOTIDE SEQUENCE</scope>
    <source>
        <strain evidence="1">SE-1-e</strain>
    </source>
</reference>
<dbReference type="NCBIfam" id="NF040656">
    <property type="entry name" value="GHMP_GYDIA"/>
    <property type="match status" value="1"/>
</dbReference>
<evidence type="ECO:0000313" key="2">
    <source>
        <dbReference type="Proteomes" id="UP000609172"/>
    </source>
</evidence>
<evidence type="ECO:0000313" key="1">
    <source>
        <dbReference type="EMBL" id="MBK0370683.1"/>
    </source>
</evidence>
<dbReference type="GO" id="GO:0016301">
    <property type="term" value="F:kinase activity"/>
    <property type="evidence" value="ECO:0007669"/>
    <property type="project" value="UniProtKB-KW"/>
</dbReference>
<dbReference type="EMBL" id="JAEHFV010000005">
    <property type="protein sequence ID" value="MBK0370683.1"/>
    <property type="molecule type" value="Genomic_DNA"/>
</dbReference>
<name>A0A934UKL5_9FLAO</name>
<sequence>MQQTFYSNGKLLITGEYLVLDGAMALGLPTKKGQNLVVNPNNTNHISWKSFDADGNVWFETTFETKDIALQDNNSAEGIKSTLLTILYEAKQLNPNFLQPNQGFDIETHLTFPRNWGLGTSSTLINNIAQWAHVDAFKLLQNSFGGSGYDIACAQHNTAILYQITDHKPRVKAIEYKPSFSENLYFVYLNQKQNSKAAISAYHKNKKSNLNKVITKINGLTQQVLEAPNAKALAEILFKHEKTLSNLLEVETVKTQYFSDFEGEIKSLGAWGGDFVLVVATSNPTAYFQNKGFETILTYEQMIL</sequence>
<keyword evidence="2" id="KW-1185">Reference proteome</keyword>
<comment type="caution">
    <text evidence="1">The sequence shown here is derived from an EMBL/GenBank/DDBJ whole genome shotgun (WGS) entry which is preliminary data.</text>
</comment>
<dbReference type="InterPro" id="IPR014721">
    <property type="entry name" value="Ribsml_uS5_D2-typ_fold_subgr"/>
</dbReference>